<dbReference type="OrthoDB" id="9811402at2"/>
<dbReference type="PATRIC" id="fig|1629.5.peg.407"/>
<organism evidence="2 3">
    <name type="scientific">Weissella viridescens</name>
    <name type="common">Lactobacillus viridescens</name>
    <dbReference type="NCBI Taxonomy" id="1629"/>
    <lineage>
        <taxon>Bacteria</taxon>
        <taxon>Bacillati</taxon>
        <taxon>Bacillota</taxon>
        <taxon>Bacilli</taxon>
        <taxon>Lactobacillales</taxon>
        <taxon>Lactobacillaceae</taxon>
        <taxon>Weissella</taxon>
    </lineage>
</organism>
<dbReference type="Pfam" id="PF06133">
    <property type="entry name" value="Com_YlbF"/>
    <property type="match status" value="1"/>
</dbReference>
<comment type="caution">
    <text evidence="2">The sequence shown here is derived from an EMBL/GenBank/DDBJ whole genome shotgun (WGS) entry which is preliminary data.</text>
</comment>
<dbReference type="GeneID" id="86899538"/>
<sequence>MVNIFDNVNAAARDLVETPQYKNLAEALKAVREDEKTNEVFTRFQSAQIAINDAMQAGEEPDEAQIAAWQTVAQEIEEYDAIEKLMESEQAMNQLLMEINNTLTKPIADLYQD</sequence>
<protein>
    <recommendedName>
        <fullName evidence="1">UPF0342 protein IV50_GL000403</fullName>
    </recommendedName>
</protein>
<dbReference type="InterPro" id="IPR010368">
    <property type="entry name" value="Com_YlbF"/>
</dbReference>
<reference evidence="2 3" key="1">
    <citation type="journal article" date="2015" name="Genome Announc.">
        <title>Expanding the biotechnology potential of lactobacilli through comparative genomics of 213 strains and associated genera.</title>
        <authorList>
            <person name="Sun Z."/>
            <person name="Harris H.M."/>
            <person name="McCann A."/>
            <person name="Guo C."/>
            <person name="Argimon S."/>
            <person name="Zhang W."/>
            <person name="Yang X."/>
            <person name="Jeffery I.B."/>
            <person name="Cooney J.C."/>
            <person name="Kagawa T.F."/>
            <person name="Liu W."/>
            <person name="Song Y."/>
            <person name="Salvetti E."/>
            <person name="Wrobel A."/>
            <person name="Rasinkangas P."/>
            <person name="Parkhill J."/>
            <person name="Rea M.C."/>
            <person name="O'Sullivan O."/>
            <person name="Ritari J."/>
            <person name="Douillard F.P."/>
            <person name="Paul Ross R."/>
            <person name="Yang R."/>
            <person name="Briner A.E."/>
            <person name="Felis G.E."/>
            <person name="de Vos W.M."/>
            <person name="Barrangou R."/>
            <person name="Klaenhammer T.R."/>
            <person name="Caufield P.W."/>
            <person name="Cui Y."/>
            <person name="Zhang H."/>
            <person name="O'Toole P.W."/>
        </authorList>
    </citation>
    <scope>NUCLEOTIDE SEQUENCE [LARGE SCALE GENOMIC DNA]</scope>
    <source>
        <strain evidence="2 3">DSM 20410</strain>
    </source>
</reference>
<dbReference type="Gene3D" id="1.20.1500.10">
    <property type="entry name" value="YheA/YmcA-like"/>
    <property type="match status" value="1"/>
</dbReference>
<dbReference type="EMBL" id="JQBM01000001">
    <property type="protein sequence ID" value="KRN47133.1"/>
    <property type="molecule type" value="Genomic_DNA"/>
</dbReference>
<name>A0A0R2HCG3_WEIVI</name>
<dbReference type="AlphaFoldDB" id="A0A0R2HCG3"/>
<evidence type="ECO:0000313" key="3">
    <source>
        <dbReference type="Proteomes" id="UP000051992"/>
    </source>
</evidence>
<accession>A0A0R2HCG3</accession>
<comment type="similarity">
    <text evidence="1">Belongs to the UPF0342 family.</text>
</comment>
<dbReference type="HAMAP" id="MF_01526">
    <property type="entry name" value="UPF0342"/>
    <property type="match status" value="1"/>
</dbReference>
<dbReference type="InterPro" id="IPR023378">
    <property type="entry name" value="YheA/YmcA-like_dom_sf"/>
</dbReference>
<proteinExistence type="inferred from homology"/>
<evidence type="ECO:0000256" key="1">
    <source>
        <dbReference type="HAMAP-Rule" id="MF_01526"/>
    </source>
</evidence>
<evidence type="ECO:0000313" key="2">
    <source>
        <dbReference type="EMBL" id="KRN47133.1"/>
    </source>
</evidence>
<gene>
    <name evidence="2" type="ORF">IV50_GL000403</name>
</gene>
<keyword evidence="3" id="KW-1185">Reference proteome</keyword>
<dbReference type="SUPFAM" id="SSF158622">
    <property type="entry name" value="YheA/YmcA-like"/>
    <property type="match status" value="1"/>
</dbReference>
<dbReference type="RefSeq" id="WP_057744298.1">
    <property type="nucleotide sequence ID" value="NZ_BJLU01000003.1"/>
</dbReference>
<dbReference type="Proteomes" id="UP000051992">
    <property type="component" value="Unassembled WGS sequence"/>
</dbReference>